<accession>A7FAM2</accession>
<proteinExistence type="predicted"/>
<dbReference type="Proteomes" id="UP000002715">
    <property type="component" value="Chromosome"/>
</dbReference>
<keyword evidence="1" id="KW-0472">Membrane</keyword>
<organism evidence="2 3">
    <name type="scientific">Prochlorococcus marinus (strain MIT 9312)</name>
    <dbReference type="NCBI Taxonomy" id="74546"/>
    <lineage>
        <taxon>Bacteria</taxon>
        <taxon>Bacillati</taxon>
        <taxon>Cyanobacteriota</taxon>
        <taxon>Cyanophyceae</taxon>
        <taxon>Synechococcales</taxon>
        <taxon>Prochlorococcaceae</taxon>
        <taxon>Prochlorococcus</taxon>
    </lineage>
</organism>
<dbReference type="STRING" id="74546.PMT9312_1925"/>
<dbReference type="KEGG" id="pmi:PMT9312_1925"/>
<name>A7FAM2_PROM9</name>
<dbReference type="EMBL" id="CP000111">
    <property type="protein sequence ID" value="ABS83196.1"/>
    <property type="molecule type" value="Genomic_DNA"/>
</dbReference>
<dbReference type="HOGENOM" id="CLU_3238139_0_0_3"/>
<protein>
    <submittedName>
        <fullName evidence="2">Uncharacterized protein</fullName>
    </submittedName>
</protein>
<evidence type="ECO:0000256" key="1">
    <source>
        <dbReference type="SAM" id="Phobius"/>
    </source>
</evidence>
<reference evidence="3" key="1">
    <citation type="submission" date="2005-07" db="EMBL/GenBank/DDBJ databases">
        <title>Complete sequence of Prochlorococcus marinus str. MIT 9312.</title>
        <authorList>
            <consortium name="US DOE Joint Genome Institute"/>
            <person name="Copeland A."/>
            <person name="Lucas S."/>
            <person name="Lapidus A."/>
            <person name="Barry K."/>
            <person name="Detter J.C."/>
            <person name="Glavina T."/>
            <person name="Hammon N."/>
            <person name="Israni S."/>
            <person name="Pitluck S."/>
            <person name="Thiel J."/>
            <person name="Schmutz J."/>
            <person name="Larimer F."/>
            <person name="Land M."/>
            <person name="Kyrpides N."/>
            <person name="Lykidis A."/>
            <person name="Richardson P."/>
        </authorList>
    </citation>
    <scope>NUCLEOTIDE SEQUENCE [LARGE SCALE GENOMIC DNA]</scope>
    <source>
        <strain evidence="3">MIT 9312</strain>
    </source>
</reference>
<dbReference type="AlphaFoldDB" id="A7FAM2"/>
<keyword evidence="1" id="KW-0812">Transmembrane</keyword>
<evidence type="ECO:0000313" key="3">
    <source>
        <dbReference type="Proteomes" id="UP000002715"/>
    </source>
</evidence>
<keyword evidence="1" id="KW-1133">Transmembrane helix</keyword>
<gene>
    <name evidence="2" type="ordered locus">PMT9312_1925</name>
</gene>
<sequence length="43" mass="5085">MNSFRIAKVIIVFLSLSYLTITFLRNYNSPENKEKRCTLKKGF</sequence>
<evidence type="ECO:0000313" key="2">
    <source>
        <dbReference type="EMBL" id="ABS83196.1"/>
    </source>
</evidence>
<feature type="transmembrane region" description="Helical" evidence="1">
    <location>
        <begin position="6"/>
        <end position="27"/>
    </location>
</feature>